<dbReference type="AlphaFoldDB" id="A0A291B7P5"/>
<dbReference type="Proteomes" id="UP000218160">
    <property type="component" value="Chromosome 1"/>
</dbReference>
<dbReference type="EMBL" id="CP020660">
    <property type="protein sequence ID" value="ATF09013.1"/>
    <property type="molecule type" value="Genomic_DNA"/>
</dbReference>
<dbReference type="KEGG" id="elux:BTN50_0484"/>
<evidence type="ECO:0000256" key="1">
    <source>
        <dbReference type="SAM" id="Phobius"/>
    </source>
</evidence>
<keyword evidence="1" id="KW-0472">Membrane</keyword>
<proteinExistence type="predicted"/>
<sequence>MKKLFSYGIKLSRVIRGRLRLFNDLAIVMALMVKCLFSMPMGGQQ</sequence>
<evidence type="ECO:0000313" key="3">
    <source>
        <dbReference type="Proteomes" id="UP000218160"/>
    </source>
</evidence>
<evidence type="ECO:0000313" key="2">
    <source>
        <dbReference type="EMBL" id="ATF09013.1"/>
    </source>
</evidence>
<feature type="transmembrane region" description="Helical" evidence="1">
    <location>
        <begin position="21"/>
        <end position="39"/>
    </location>
</feature>
<name>A0A291B7P5_9GAMM</name>
<keyword evidence="3" id="KW-1185">Reference proteome</keyword>
<reference evidence="3" key="1">
    <citation type="submission" date="2017-04" db="EMBL/GenBank/DDBJ databases">
        <title>Genome evolution of the luminous symbionts of deep sea anglerfish.</title>
        <authorList>
            <person name="Hendry T.A."/>
        </authorList>
    </citation>
    <scope>NUCLEOTIDE SEQUENCE [LARGE SCALE GENOMIC DNA]</scope>
</reference>
<organism evidence="2 3">
    <name type="scientific">Candidatus Enterovibrio altilux</name>
    <dbReference type="NCBI Taxonomy" id="1927128"/>
    <lineage>
        <taxon>Bacteria</taxon>
        <taxon>Pseudomonadati</taxon>
        <taxon>Pseudomonadota</taxon>
        <taxon>Gammaproteobacteria</taxon>
        <taxon>Vibrionales</taxon>
        <taxon>Vibrionaceae</taxon>
        <taxon>Enterovibrio</taxon>
    </lineage>
</organism>
<protein>
    <submittedName>
        <fullName evidence="2">Uncharacterized protein</fullName>
    </submittedName>
</protein>
<keyword evidence="1" id="KW-1133">Transmembrane helix</keyword>
<accession>A0A291B7P5</accession>
<keyword evidence="1" id="KW-0812">Transmembrane</keyword>
<gene>
    <name evidence="2" type="ORF">BTN50_0484</name>
</gene>